<evidence type="ECO:0000313" key="2">
    <source>
        <dbReference type="Proteomes" id="UP000193144"/>
    </source>
</evidence>
<dbReference type="Proteomes" id="UP000193144">
    <property type="component" value="Unassembled WGS sequence"/>
</dbReference>
<name>A0A1Y2A6Q8_9PLEO</name>
<comment type="caution">
    <text evidence="1">The sequence shown here is derived from an EMBL/GenBank/DDBJ whole genome shotgun (WGS) entry which is preliminary data.</text>
</comment>
<keyword evidence="2" id="KW-1185">Reference proteome</keyword>
<dbReference type="AlphaFoldDB" id="A0A1Y2A6Q8"/>
<gene>
    <name evidence="1" type="ORF">BCR34DRAFT_360389</name>
</gene>
<protein>
    <submittedName>
        <fullName evidence="1">Uncharacterized protein</fullName>
    </submittedName>
</protein>
<dbReference type="EMBL" id="MCFA01000008">
    <property type="protein sequence ID" value="ORY18154.1"/>
    <property type="molecule type" value="Genomic_DNA"/>
</dbReference>
<reference evidence="1 2" key="1">
    <citation type="submission" date="2016-07" db="EMBL/GenBank/DDBJ databases">
        <title>Pervasive Adenine N6-methylation of Active Genes in Fungi.</title>
        <authorList>
            <consortium name="DOE Joint Genome Institute"/>
            <person name="Mondo S.J."/>
            <person name="Dannebaum R.O."/>
            <person name="Kuo R.C."/>
            <person name="Labutti K."/>
            <person name="Haridas S."/>
            <person name="Kuo A."/>
            <person name="Salamov A."/>
            <person name="Ahrendt S.R."/>
            <person name="Lipzen A."/>
            <person name="Sullivan W."/>
            <person name="Andreopoulos W.B."/>
            <person name="Clum A."/>
            <person name="Lindquist E."/>
            <person name="Daum C."/>
            <person name="Ramamoorthy G.K."/>
            <person name="Gryganskyi A."/>
            <person name="Culley D."/>
            <person name="Magnuson J.K."/>
            <person name="James T.Y."/>
            <person name="O'Malley M.A."/>
            <person name="Stajich J.E."/>
            <person name="Spatafora J.W."/>
            <person name="Visel A."/>
            <person name="Grigoriev I.V."/>
        </authorList>
    </citation>
    <scope>NUCLEOTIDE SEQUENCE [LARGE SCALE GENOMIC DNA]</scope>
    <source>
        <strain evidence="1 2">CBS 115471</strain>
    </source>
</reference>
<accession>A0A1Y2A6Q8</accession>
<evidence type="ECO:0000313" key="1">
    <source>
        <dbReference type="EMBL" id="ORY18154.1"/>
    </source>
</evidence>
<proteinExistence type="predicted"/>
<sequence length="171" mass="19070">MTTGMQSPRTINTINICTRSGSQVPTRGIRSLISILIARSRWGGVVVSSFPLPPSYPKACSWLPTFGRYRRLSLTEPQTHKTGATMRVIDSFHYQVSVLCSIGRLSWVLHFIYHNGIVRYDVKCIGPCLYVCYDSYSSISFGIGASMLIGRLCCHRFHVSMPPSIPPPPCE</sequence>
<organism evidence="1 2">
    <name type="scientific">Clohesyomyces aquaticus</name>
    <dbReference type="NCBI Taxonomy" id="1231657"/>
    <lineage>
        <taxon>Eukaryota</taxon>
        <taxon>Fungi</taxon>
        <taxon>Dikarya</taxon>
        <taxon>Ascomycota</taxon>
        <taxon>Pezizomycotina</taxon>
        <taxon>Dothideomycetes</taxon>
        <taxon>Pleosporomycetidae</taxon>
        <taxon>Pleosporales</taxon>
        <taxon>Lindgomycetaceae</taxon>
        <taxon>Clohesyomyces</taxon>
    </lineage>
</organism>